<dbReference type="Proteomes" id="UP000288361">
    <property type="component" value="Unassembled WGS sequence"/>
</dbReference>
<protein>
    <submittedName>
        <fullName evidence="1">Uncharacterized protein</fullName>
    </submittedName>
</protein>
<accession>A0A432YXF2</accession>
<dbReference type="EMBL" id="PIQA01000001">
    <property type="protein sequence ID" value="RUO68009.1"/>
    <property type="molecule type" value="Genomic_DNA"/>
</dbReference>
<proteinExistence type="predicted"/>
<dbReference type="AlphaFoldDB" id="A0A432YXF2"/>
<sequence length="102" mass="11457">MKTELQQKAHQLTQDFNISVLRASKNTTQQSTALYVEASVIDDFADKRVINICFTDAQDTSDDVLASRILDAALRVIEFNRKENARKVAQKAGVETEDLEVL</sequence>
<comment type="caution">
    <text evidence="1">The sequence shown here is derived from an EMBL/GenBank/DDBJ whole genome shotgun (WGS) entry which is preliminary data.</text>
</comment>
<dbReference type="RefSeq" id="WP_126751634.1">
    <property type="nucleotide sequence ID" value="NZ_JBHUMT010000016.1"/>
</dbReference>
<gene>
    <name evidence="1" type="ORF">CWI73_03895</name>
</gene>
<organism evidence="1 2">
    <name type="scientific">Idiomarina piscisalsi</name>
    <dbReference type="NCBI Taxonomy" id="1096243"/>
    <lineage>
        <taxon>Bacteria</taxon>
        <taxon>Pseudomonadati</taxon>
        <taxon>Pseudomonadota</taxon>
        <taxon>Gammaproteobacteria</taxon>
        <taxon>Alteromonadales</taxon>
        <taxon>Idiomarinaceae</taxon>
        <taxon>Idiomarina</taxon>
    </lineage>
</organism>
<evidence type="ECO:0000313" key="1">
    <source>
        <dbReference type="EMBL" id="RUO68009.1"/>
    </source>
</evidence>
<reference evidence="1 2" key="1">
    <citation type="journal article" date="2011" name="Front. Microbiol.">
        <title>Genomic signatures of strain selection and enhancement in Bacillus atrophaeus var. globigii, a historical biowarfare simulant.</title>
        <authorList>
            <person name="Gibbons H.S."/>
            <person name="Broomall S.M."/>
            <person name="McNew L.A."/>
            <person name="Daligault H."/>
            <person name="Chapman C."/>
            <person name="Bruce D."/>
            <person name="Karavis M."/>
            <person name="Krepps M."/>
            <person name="McGregor P.A."/>
            <person name="Hong C."/>
            <person name="Park K.H."/>
            <person name="Akmal A."/>
            <person name="Feldman A."/>
            <person name="Lin J.S."/>
            <person name="Chang W.E."/>
            <person name="Higgs B.W."/>
            <person name="Demirev P."/>
            <person name="Lindquist J."/>
            <person name="Liem A."/>
            <person name="Fochler E."/>
            <person name="Read T.D."/>
            <person name="Tapia R."/>
            <person name="Johnson S."/>
            <person name="Bishop-Lilly K.A."/>
            <person name="Detter C."/>
            <person name="Han C."/>
            <person name="Sozhamannan S."/>
            <person name="Rosenzweig C.N."/>
            <person name="Skowronski E.W."/>
        </authorList>
    </citation>
    <scope>NUCLEOTIDE SEQUENCE [LARGE SCALE GENOMIC DNA]</scope>
    <source>
        <strain evidence="1 2">TPS4-2</strain>
    </source>
</reference>
<evidence type="ECO:0000313" key="2">
    <source>
        <dbReference type="Proteomes" id="UP000288361"/>
    </source>
</evidence>
<name>A0A432YXF2_9GAMM</name>